<proteinExistence type="predicted"/>
<evidence type="ECO:0000313" key="1">
    <source>
        <dbReference type="EMBL" id="KAJ8397943.1"/>
    </source>
</evidence>
<dbReference type="SUPFAM" id="SSF56672">
    <property type="entry name" value="DNA/RNA polymerases"/>
    <property type="match status" value="1"/>
</dbReference>
<protein>
    <submittedName>
        <fullName evidence="1">Uncharacterized protein</fullName>
    </submittedName>
</protein>
<dbReference type="InterPro" id="IPR043502">
    <property type="entry name" value="DNA/RNA_pol_sf"/>
</dbReference>
<keyword evidence="2" id="KW-1185">Reference proteome</keyword>
<name>A0AAD7S8M9_9TELE</name>
<dbReference type="EMBL" id="JAINUG010000094">
    <property type="protein sequence ID" value="KAJ8397943.1"/>
    <property type="molecule type" value="Genomic_DNA"/>
</dbReference>
<dbReference type="Gene3D" id="3.10.10.10">
    <property type="entry name" value="HIV Type 1 Reverse Transcriptase, subunit A, domain 1"/>
    <property type="match status" value="1"/>
</dbReference>
<sequence>MDGTDPVWSAVPLVSCSQEATSDAAVMERKRDTCAVEENLKLLGLSSLDIGSCDVSAQCKSQLSGLIVPYEDIFSRHHLDCGEAKAFVHRIHLTDHRPFRLPFRRVPPSQYQKLRQVLSEMEQKDIIRKSTSEYTSPLLLCLEEEWRPPHLHRLSLAEQEDPEGCTPSPSPA</sequence>
<reference evidence="1" key="1">
    <citation type="journal article" date="2023" name="Science">
        <title>Genome structures resolve the early diversification of teleost fishes.</title>
        <authorList>
            <person name="Parey E."/>
            <person name="Louis A."/>
            <person name="Montfort J."/>
            <person name="Bouchez O."/>
            <person name="Roques C."/>
            <person name="Iampietro C."/>
            <person name="Lluch J."/>
            <person name="Castinel A."/>
            <person name="Donnadieu C."/>
            <person name="Desvignes T."/>
            <person name="Floi Bucao C."/>
            <person name="Jouanno E."/>
            <person name="Wen M."/>
            <person name="Mejri S."/>
            <person name="Dirks R."/>
            <person name="Jansen H."/>
            <person name="Henkel C."/>
            <person name="Chen W.J."/>
            <person name="Zahm M."/>
            <person name="Cabau C."/>
            <person name="Klopp C."/>
            <person name="Thompson A.W."/>
            <person name="Robinson-Rechavi M."/>
            <person name="Braasch I."/>
            <person name="Lecointre G."/>
            <person name="Bobe J."/>
            <person name="Postlethwait J.H."/>
            <person name="Berthelot C."/>
            <person name="Roest Crollius H."/>
            <person name="Guiguen Y."/>
        </authorList>
    </citation>
    <scope>NUCLEOTIDE SEQUENCE</scope>
    <source>
        <strain evidence="1">NC1722</strain>
    </source>
</reference>
<accession>A0AAD7S8M9</accession>
<evidence type="ECO:0000313" key="2">
    <source>
        <dbReference type="Proteomes" id="UP001221898"/>
    </source>
</evidence>
<dbReference type="AlphaFoldDB" id="A0AAD7S8M9"/>
<organism evidence="1 2">
    <name type="scientific">Aldrovandia affinis</name>
    <dbReference type="NCBI Taxonomy" id="143900"/>
    <lineage>
        <taxon>Eukaryota</taxon>
        <taxon>Metazoa</taxon>
        <taxon>Chordata</taxon>
        <taxon>Craniata</taxon>
        <taxon>Vertebrata</taxon>
        <taxon>Euteleostomi</taxon>
        <taxon>Actinopterygii</taxon>
        <taxon>Neopterygii</taxon>
        <taxon>Teleostei</taxon>
        <taxon>Notacanthiformes</taxon>
        <taxon>Halosauridae</taxon>
        <taxon>Aldrovandia</taxon>
    </lineage>
</organism>
<dbReference type="Proteomes" id="UP001221898">
    <property type="component" value="Unassembled WGS sequence"/>
</dbReference>
<gene>
    <name evidence="1" type="ORF">AAFF_G00432900</name>
</gene>
<comment type="caution">
    <text evidence="1">The sequence shown here is derived from an EMBL/GenBank/DDBJ whole genome shotgun (WGS) entry which is preliminary data.</text>
</comment>